<dbReference type="PANTHER" id="PTHR11567">
    <property type="entry name" value="ACID PHOSPHATASE-RELATED"/>
    <property type="match status" value="1"/>
</dbReference>
<dbReference type="GO" id="GO:0016791">
    <property type="term" value="F:phosphatase activity"/>
    <property type="evidence" value="ECO:0007669"/>
    <property type="project" value="TreeGrafter"/>
</dbReference>
<evidence type="ECO:0000256" key="1">
    <source>
        <dbReference type="ARBA" id="ARBA00005375"/>
    </source>
</evidence>
<comment type="caution">
    <text evidence="3">The sequence shown here is derived from an EMBL/GenBank/DDBJ whole genome shotgun (WGS) entry which is preliminary data.</text>
</comment>
<dbReference type="CDD" id="cd07061">
    <property type="entry name" value="HP_HAP_like"/>
    <property type="match status" value="1"/>
</dbReference>
<keyword evidence="4" id="KW-1185">Reference proteome</keyword>
<proteinExistence type="inferred from homology"/>
<evidence type="ECO:0000313" key="3">
    <source>
        <dbReference type="EMBL" id="KOS13394.1"/>
    </source>
</evidence>
<dbReference type="RefSeq" id="XP_017991026.1">
    <property type="nucleotide sequence ID" value="XM_018134562.1"/>
</dbReference>
<dbReference type="OrthoDB" id="10262962at2759"/>
<protein>
    <submittedName>
        <fullName evidence="3">Histidine acid</fullName>
    </submittedName>
</protein>
<dbReference type="InterPro" id="IPR029033">
    <property type="entry name" value="His_PPase_superfam"/>
</dbReference>
<organism evidence="3 4">
    <name type="scientific">Malassezia pachydermatis</name>
    <dbReference type="NCBI Taxonomy" id="77020"/>
    <lineage>
        <taxon>Eukaryota</taxon>
        <taxon>Fungi</taxon>
        <taxon>Dikarya</taxon>
        <taxon>Basidiomycota</taxon>
        <taxon>Ustilaginomycotina</taxon>
        <taxon>Malasseziomycetes</taxon>
        <taxon>Malasseziales</taxon>
        <taxon>Malasseziaceae</taxon>
        <taxon>Malassezia</taxon>
    </lineage>
</organism>
<dbReference type="GeneID" id="28726437"/>
<name>A0A0M8MSE9_9BASI</name>
<dbReference type="EMBL" id="LGAV01000006">
    <property type="protein sequence ID" value="KOS13394.1"/>
    <property type="molecule type" value="Genomic_DNA"/>
</dbReference>
<evidence type="ECO:0000256" key="2">
    <source>
        <dbReference type="SAM" id="SignalP"/>
    </source>
</evidence>
<feature type="signal peptide" evidence="2">
    <location>
        <begin position="1"/>
        <end position="16"/>
    </location>
</feature>
<dbReference type="InterPro" id="IPR050645">
    <property type="entry name" value="Histidine_acid_phosphatase"/>
</dbReference>
<accession>A0A0M8MSE9</accession>
<dbReference type="AlphaFoldDB" id="A0A0M8MSE9"/>
<dbReference type="VEuPathDB" id="FungiDB:Malapachy_0028"/>
<comment type="similarity">
    <text evidence="1">Belongs to the histidine acid phosphatase family.</text>
</comment>
<reference evidence="3 4" key="1">
    <citation type="submission" date="2015-07" db="EMBL/GenBank/DDBJ databases">
        <title>Draft Genome Sequence of Malassezia furfur CBS1878 and Malassezia pachydermatis CBS1879.</title>
        <authorList>
            <person name="Triana S."/>
            <person name="Ohm R."/>
            <person name="Gonzalez A."/>
            <person name="DeCock H."/>
            <person name="Restrepo S."/>
            <person name="Celis A."/>
        </authorList>
    </citation>
    <scope>NUCLEOTIDE SEQUENCE [LARGE SCALE GENOMIC DNA]</scope>
    <source>
        <strain evidence="3 4">CBS 1879</strain>
    </source>
</reference>
<dbReference type="SUPFAM" id="SSF53254">
    <property type="entry name" value="Phosphoglycerate mutase-like"/>
    <property type="match status" value="1"/>
</dbReference>
<feature type="chain" id="PRO_5005818663" evidence="2">
    <location>
        <begin position="17"/>
        <end position="459"/>
    </location>
</feature>
<dbReference type="PANTHER" id="PTHR11567:SF195">
    <property type="entry name" value="ACID PHOSPHATASE, PUTATIVE (AFU_ORTHOLOGUE AFUA_3G14570)-RELATED"/>
    <property type="match status" value="1"/>
</dbReference>
<evidence type="ECO:0000313" key="4">
    <source>
        <dbReference type="Proteomes" id="UP000037751"/>
    </source>
</evidence>
<dbReference type="Pfam" id="PF00328">
    <property type="entry name" value="His_Phos_2"/>
    <property type="match status" value="1"/>
</dbReference>
<dbReference type="Gene3D" id="3.40.50.1240">
    <property type="entry name" value="Phosphoglycerate mutase-like"/>
    <property type="match status" value="1"/>
</dbReference>
<dbReference type="InterPro" id="IPR000560">
    <property type="entry name" value="His_Pase_clade-2"/>
</dbReference>
<keyword evidence="2" id="KW-0732">Signal</keyword>
<dbReference type="Proteomes" id="UP000037751">
    <property type="component" value="Unassembled WGS sequence"/>
</dbReference>
<gene>
    <name evidence="3" type="ORF">Malapachy_0028</name>
</gene>
<sequence>MIALALWFVVASLVQAASIDSLYPNLTDPSVITQNTYNAIMKGAKHESRTSASDGSYNYCSMPHPSTSFYKEPEPIKNGTAKAKLSNVLYIQRHQKRTAYHIYPHGENQVYDCTDVRPSGMASPSNGDLAQPMPVYAATYVDESNPLNDAFTKSTCQFPQLTIGGFLDGVQHGQELRALYGDKYQVIPSDPSPETVWLRSSTAALTQNSASGVLRGLWPNVTRPLPLHQESDNIDTHEPPCDRKSALLSASKEADVWKKHLDVTASLRKELESMLGTDESDWQADWDHYNDNFQARLCNGYDLPCAQDGSGKCVTKEQANAVFTAGDWEYNYYWVARENVTEAIQLTSGLYIADLIEQLRGMADGSSTLRYIHHFMHDGDIGPLAGSLGIESLRWPGMASNIALELWKTDDHQTYVRVLYGGQTIRSRHGHFEWMPADQFLSLWQKYVPHNFVQQCSQA</sequence>